<accession>A0ACC1LT26</accession>
<evidence type="ECO:0000313" key="2">
    <source>
        <dbReference type="Proteomes" id="UP001139981"/>
    </source>
</evidence>
<reference evidence="1" key="1">
    <citation type="submission" date="2022-07" db="EMBL/GenBank/DDBJ databases">
        <title>Phylogenomic reconstructions and comparative analyses of Kickxellomycotina fungi.</title>
        <authorList>
            <person name="Reynolds N.K."/>
            <person name="Stajich J.E."/>
            <person name="Barry K."/>
            <person name="Grigoriev I.V."/>
            <person name="Crous P."/>
            <person name="Smith M.E."/>
        </authorList>
    </citation>
    <scope>NUCLEOTIDE SEQUENCE</scope>
    <source>
        <strain evidence="1">CBS 190363</strain>
    </source>
</reference>
<dbReference type="EMBL" id="JANBVB010003529">
    <property type="protein sequence ID" value="KAJ2878481.1"/>
    <property type="molecule type" value="Genomic_DNA"/>
</dbReference>
<sequence length="123" mass="13563">MKFGQLATVLLIAGQCLAWSMPQKIGIYTMIQKLTQQQVGSSEEHVIYAKLAIFLGDVPTSAKLSHPLASPQFRDALFSLLTNVNSAKIEAVNDPAGVDNLDYLIGRIRKTYGESLKQFWGHV</sequence>
<proteinExistence type="predicted"/>
<keyword evidence="2" id="KW-1185">Reference proteome</keyword>
<protein>
    <submittedName>
        <fullName evidence="1">Uncharacterized protein</fullName>
    </submittedName>
</protein>
<organism evidence="1 2">
    <name type="scientific">Coemansia aciculifera</name>
    <dbReference type="NCBI Taxonomy" id="417176"/>
    <lineage>
        <taxon>Eukaryota</taxon>
        <taxon>Fungi</taxon>
        <taxon>Fungi incertae sedis</taxon>
        <taxon>Zoopagomycota</taxon>
        <taxon>Kickxellomycotina</taxon>
        <taxon>Kickxellomycetes</taxon>
        <taxon>Kickxellales</taxon>
        <taxon>Kickxellaceae</taxon>
        <taxon>Coemansia</taxon>
    </lineage>
</organism>
<name>A0ACC1LT26_9FUNG</name>
<comment type="caution">
    <text evidence="1">The sequence shown here is derived from an EMBL/GenBank/DDBJ whole genome shotgun (WGS) entry which is preliminary data.</text>
</comment>
<dbReference type="Proteomes" id="UP001139981">
    <property type="component" value="Unassembled WGS sequence"/>
</dbReference>
<evidence type="ECO:0000313" key="1">
    <source>
        <dbReference type="EMBL" id="KAJ2878481.1"/>
    </source>
</evidence>
<gene>
    <name evidence="1" type="ORF">IWW38_006310</name>
</gene>